<dbReference type="Proteomes" id="UP000218209">
    <property type="component" value="Unassembled WGS sequence"/>
</dbReference>
<organism evidence="2 3">
    <name type="scientific">Porphyra umbilicalis</name>
    <name type="common">Purple laver</name>
    <name type="synonym">Red alga</name>
    <dbReference type="NCBI Taxonomy" id="2786"/>
    <lineage>
        <taxon>Eukaryota</taxon>
        <taxon>Rhodophyta</taxon>
        <taxon>Bangiophyceae</taxon>
        <taxon>Bangiales</taxon>
        <taxon>Bangiaceae</taxon>
        <taxon>Porphyra</taxon>
    </lineage>
</organism>
<dbReference type="GO" id="GO:0003677">
    <property type="term" value="F:DNA binding"/>
    <property type="evidence" value="ECO:0007669"/>
    <property type="project" value="InterPro"/>
</dbReference>
<feature type="compositionally biased region" description="Low complexity" evidence="1">
    <location>
        <begin position="388"/>
        <end position="404"/>
    </location>
</feature>
<protein>
    <submittedName>
        <fullName evidence="2">Uncharacterized protein</fullName>
    </submittedName>
</protein>
<feature type="compositionally biased region" description="Polar residues" evidence="1">
    <location>
        <begin position="498"/>
        <end position="512"/>
    </location>
</feature>
<reference evidence="2 3" key="1">
    <citation type="submission" date="2017-03" db="EMBL/GenBank/DDBJ databases">
        <title>WGS assembly of Porphyra umbilicalis.</title>
        <authorList>
            <person name="Brawley S.H."/>
            <person name="Blouin N.A."/>
            <person name="Ficko-Blean E."/>
            <person name="Wheeler G.L."/>
            <person name="Lohr M."/>
            <person name="Goodson H.V."/>
            <person name="Jenkins J.W."/>
            <person name="Blaby-Haas C.E."/>
            <person name="Helliwell K.E."/>
            <person name="Chan C."/>
            <person name="Marriage T."/>
            <person name="Bhattacharya D."/>
            <person name="Klein A.S."/>
            <person name="Badis Y."/>
            <person name="Brodie J."/>
            <person name="Cao Y."/>
            <person name="Collen J."/>
            <person name="Dittami S.M."/>
            <person name="Gachon C.M."/>
            <person name="Green B.R."/>
            <person name="Karpowicz S."/>
            <person name="Kim J.W."/>
            <person name="Kudahl U."/>
            <person name="Lin S."/>
            <person name="Michel G."/>
            <person name="Mittag M."/>
            <person name="Olson B.J."/>
            <person name="Pangilinan J."/>
            <person name="Peng Y."/>
            <person name="Qiu H."/>
            <person name="Shu S."/>
            <person name="Singer J.T."/>
            <person name="Smith A.G."/>
            <person name="Sprecher B.N."/>
            <person name="Wagner V."/>
            <person name="Wang W."/>
            <person name="Wang Z.-Y."/>
            <person name="Yan J."/>
            <person name="Yarish C."/>
            <person name="Zoeuner-Riek S."/>
            <person name="Zhuang Y."/>
            <person name="Zou Y."/>
            <person name="Lindquist E.A."/>
            <person name="Grimwood J."/>
            <person name="Barry K."/>
            <person name="Rokhsar D.S."/>
            <person name="Schmutz J."/>
            <person name="Stiller J.W."/>
            <person name="Grossman A.R."/>
            <person name="Prochnik S.E."/>
        </authorList>
    </citation>
    <scope>NUCLEOTIDE SEQUENCE [LARGE SCALE GENOMIC DNA]</scope>
    <source>
        <strain evidence="2">4086291</strain>
    </source>
</reference>
<feature type="region of interest" description="Disordered" evidence="1">
    <location>
        <begin position="377"/>
        <end position="547"/>
    </location>
</feature>
<feature type="compositionally biased region" description="Polar residues" evidence="1">
    <location>
        <begin position="1"/>
        <end position="10"/>
    </location>
</feature>
<dbReference type="Gene3D" id="1.10.443.20">
    <property type="entry name" value="Centromere DNA-binding protein complex CBF3 subunit, domain 2"/>
    <property type="match status" value="1"/>
</dbReference>
<feature type="compositionally biased region" description="Polar residues" evidence="1">
    <location>
        <begin position="82"/>
        <end position="94"/>
    </location>
</feature>
<gene>
    <name evidence="2" type="ORF">BU14_0032s0024</name>
</gene>
<feature type="compositionally biased region" description="Basic residues" evidence="1">
    <location>
        <begin position="377"/>
        <end position="386"/>
    </location>
</feature>
<feature type="region of interest" description="Disordered" evidence="1">
    <location>
        <begin position="1"/>
        <end position="168"/>
    </location>
</feature>
<keyword evidence="3" id="KW-1185">Reference proteome</keyword>
<name>A0A1X6PJ42_PORUM</name>
<proteinExistence type="predicted"/>
<evidence type="ECO:0000256" key="1">
    <source>
        <dbReference type="SAM" id="MobiDB-lite"/>
    </source>
</evidence>
<evidence type="ECO:0000313" key="2">
    <source>
        <dbReference type="EMBL" id="OSX80766.1"/>
    </source>
</evidence>
<accession>A0A1X6PJ42</accession>
<feature type="compositionally biased region" description="Low complexity" evidence="1">
    <location>
        <begin position="513"/>
        <end position="523"/>
    </location>
</feature>
<evidence type="ECO:0000313" key="3">
    <source>
        <dbReference type="Proteomes" id="UP000218209"/>
    </source>
</evidence>
<feature type="compositionally biased region" description="Gly residues" evidence="1">
    <location>
        <begin position="135"/>
        <end position="165"/>
    </location>
</feature>
<dbReference type="EMBL" id="KV918768">
    <property type="protein sequence ID" value="OSX80766.1"/>
    <property type="molecule type" value="Genomic_DNA"/>
</dbReference>
<dbReference type="InterPro" id="IPR038279">
    <property type="entry name" value="Ndc10_dom2_sf"/>
</dbReference>
<sequence>MPGASRSTTRPAKRGRAQPPSTGDRRSTRRRHAAPARTASPPPTTSASAPATIPTATLRTAGPLSTPPAAAALATPNRRVSHASTSALSPVTASTGGGGRVSATMGCPSSLGGVIGHVAAPPDGGPRGSPVVRGPSGGAGADGLDGAPAGNGRGSTDGVGGGSRTDGGRRVLKTNLVVAPAVHVHGGLRGEVTAELSAGYEQFEDGVAGMTPVNLVKRLFLSQVDVGRRLIRIGVLPGCPDASIEALAEGPGRRMPEQRAADKRAYANLVVVAKHAQLFQFSKCNVQAVVLQALHLAEIQQYATLASVAIAAANSWTLHTVSGTNQGIKKTTKSYGASVEAYCAFGASSESTQVGSVIVPINRHMAVTFLNAEKGRFRRHRRRRRGQALPAPTTALDAAAAAADHTVVGERNAGQAPLPPGLRGDRDPAGGDPDSDESAVGGSSGSDGDDSDEPPSASLAATSRAPASNASAATASSAVPRTARSPAASRPPTGAHTGRTSAPPRTSPNTTEAVGAAAAGGDATLPPHAPQTPVGAADGVNGAVPTPHLRKVGKSVLRMHQSALSKVGSIFNKLWTGCKCTQCAQYDVEAFESVGSYEAANLVVNQSKRQRFLENNAAGVAKAMGERDPTLPDAERRTMTEGLLLRAFTAEELKKHMLLSSLFLETFSLEARGATARGLEWSDISVRRFPSMFGTGGATVDVLCTYVSATKTQEGGAYCLGAIGHVDPWLCPLGAAADALVATCHRPGQDLLTPPVSFSPNFNPADAELLLAGVDPVFYWAAGSHMGFRQWYCWRQFPAVRGGLFKEMPYEYHLSQLKKAWRGGGLPGEARSTHAFRRAAAQRGKEASVSLADNLLHGMWEKGAANGVYDGLIPNVPMMVALSGRAPDCQSPITPRLTVAVPVELQRTLCPWLEREEEAYTTRVGADPKCYDKALLDFFGLARWARSIFFQTWAARMATTTIPPDCAIHRHPLLDTENFRAYVSTMKQALSDSNEAVATAVAEVLPAMSRAVKVAVEAVAAASSSGVLDVEQRLSRQIDAVAATTRTRNDERFDELMMVVAPMAQELRDLRREVAALRDGEVASLSWGGGVAVGATPTTAAWGTVSSISPVAGPSTAIQTAVHPAAVDAGGLVARGAPVASLGVVLSPTTARSPLSSRPPLPVACAVPLSAPLIRDRDNVRQLQLAHKLDGVDLFEDGRQCVPMLTMAVGKGWEVALDEYATGLEKRVAIRELEALFGDRWRKVGDKGRARRQGKLYSTRAGIYLAFASEYGKRGAAVGVETIVSDIKAKYAGRGGAIEVFKLARADYPPQF</sequence>
<feature type="compositionally biased region" description="Low complexity" evidence="1">
    <location>
        <begin position="35"/>
        <end position="76"/>
    </location>
</feature>
<feature type="compositionally biased region" description="Low complexity" evidence="1">
    <location>
        <begin position="454"/>
        <end position="493"/>
    </location>
</feature>